<reference evidence="4" key="1">
    <citation type="submission" date="2013-04" db="EMBL/GenBank/DDBJ databases">
        <title>The genome sequencing project of 58 acetic acid bacteria.</title>
        <authorList>
            <person name="Okamoto-Kainuma A."/>
            <person name="Ishikawa M."/>
            <person name="Umino S."/>
            <person name="Koizumi Y."/>
            <person name="Shiwa Y."/>
            <person name="Yoshikawa H."/>
            <person name="Matsutani M."/>
            <person name="Matsushita K."/>
        </authorList>
    </citation>
    <scope>NUCLEOTIDE SEQUENCE</scope>
    <source>
        <strain evidence="4">DSM 12717</strain>
    </source>
</reference>
<evidence type="ECO:0000313" key="4">
    <source>
        <dbReference type="EMBL" id="GBQ23827.1"/>
    </source>
</evidence>
<proteinExistence type="predicted"/>
<evidence type="ECO:0000256" key="1">
    <source>
        <dbReference type="ARBA" id="ARBA00023015"/>
    </source>
</evidence>
<evidence type="ECO:0000256" key="2">
    <source>
        <dbReference type="ARBA" id="ARBA00023163"/>
    </source>
</evidence>
<dbReference type="SUPFAM" id="SSF46689">
    <property type="entry name" value="Homeodomain-like"/>
    <property type="match status" value="1"/>
</dbReference>
<accession>A0ABQ0P667</accession>
<feature type="domain" description="HTH araC/xylS-type" evidence="3">
    <location>
        <begin position="39"/>
        <end position="68"/>
    </location>
</feature>
<dbReference type="Proteomes" id="UP001060895">
    <property type="component" value="Unassembled WGS sequence"/>
</dbReference>
<protein>
    <recommendedName>
        <fullName evidence="3">HTH araC/xylS-type domain-containing protein</fullName>
    </recommendedName>
</protein>
<comment type="caution">
    <text evidence="4">The sequence shown here is derived from an EMBL/GenBank/DDBJ whole genome shotgun (WGS) entry which is preliminary data.</text>
</comment>
<keyword evidence="1" id="KW-0805">Transcription regulation</keyword>
<keyword evidence="2" id="KW-0804">Transcription</keyword>
<keyword evidence="5" id="KW-1185">Reference proteome</keyword>
<evidence type="ECO:0000313" key="5">
    <source>
        <dbReference type="Proteomes" id="UP001060895"/>
    </source>
</evidence>
<dbReference type="InterPro" id="IPR009057">
    <property type="entry name" value="Homeodomain-like_sf"/>
</dbReference>
<dbReference type="InterPro" id="IPR018060">
    <property type="entry name" value="HTH_AraC"/>
</dbReference>
<sequence>MREMVLHATRWERGASETDPLADSFLRVLALLCGEWLEAADVGYSSLSAFAKAFARIVGKRPARFRQNHLTKREP</sequence>
<organism evidence="4 5">
    <name type="scientific">Gluconacetobacter sacchari DSM 12717</name>
    <dbReference type="NCBI Taxonomy" id="1307940"/>
    <lineage>
        <taxon>Bacteria</taxon>
        <taxon>Pseudomonadati</taxon>
        <taxon>Pseudomonadota</taxon>
        <taxon>Alphaproteobacteria</taxon>
        <taxon>Acetobacterales</taxon>
        <taxon>Acetobacteraceae</taxon>
        <taxon>Gluconacetobacter</taxon>
    </lineage>
</organism>
<dbReference type="PROSITE" id="PS01124">
    <property type="entry name" value="HTH_ARAC_FAMILY_2"/>
    <property type="match status" value="1"/>
</dbReference>
<evidence type="ECO:0000259" key="3">
    <source>
        <dbReference type="PROSITE" id="PS01124"/>
    </source>
</evidence>
<name>A0ABQ0P667_9PROT</name>
<gene>
    <name evidence="4" type="ORF">AA12717_1605</name>
</gene>
<dbReference type="Gene3D" id="1.10.10.60">
    <property type="entry name" value="Homeodomain-like"/>
    <property type="match status" value="1"/>
</dbReference>
<dbReference type="EMBL" id="BAQP01000084">
    <property type="protein sequence ID" value="GBQ23827.1"/>
    <property type="molecule type" value="Genomic_DNA"/>
</dbReference>